<reference evidence="1" key="1">
    <citation type="submission" date="2023-03" db="EMBL/GenBank/DDBJ databases">
        <title>Massive genome expansion in bonnet fungi (Mycena s.s.) driven by repeated elements and novel gene families across ecological guilds.</title>
        <authorList>
            <consortium name="Lawrence Berkeley National Laboratory"/>
            <person name="Harder C.B."/>
            <person name="Miyauchi S."/>
            <person name="Viragh M."/>
            <person name="Kuo A."/>
            <person name="Thoen E."/>
            <person name="Andreopoulos B."/>
            <person name="Lu D."/>
            <person name="Skrede I."/>
            <person name="Drula E."/>
            <person name="Henrissat B."/>
            <person name="Morin E."/>
            <person name="Kohler A."/>
            <person name="Barry K."/>
            <person name="LaButti K."/>
            <person name="Morin E."/>
            <person name="Salamov A."/>
            <person name="Lipzen A."/>
            <person name="Mereny Z."/>
            <person name="Hegedus B."/>
            <person name="Baldrian P."/>
            <person name="Stursova M."/>
            <person name="Weitz H."/>
            <person name="Taylor A."/>
            <person name="Grigoriev I.V."/>
            <person name="Nagy L.G."/>
            <person name="Martin F."/>
            <person name="Kauserud H."/>
        </authorList>
    </citation>
    <scope>NUCLEOTIDE SEQUENCE</scope>
    <source>
        <strain evidence="1">CBHHK067</strain>
    </source>
</reference>
<organism evidence="1 2">
    <name type="scientific">Mycena rosella</name>
    <name type="common">Pink bonnet</name>
    <name type="synonym">Agaricus rosellus</name>
    <dbReference type="NCBI Taxonomy" id="1033263"/>
    <lineage>
        <taxon>Eukaryota</taxon>
        <taxon>Fungi</taxon>
        <taxon>Dikarya</taxon>
        <taxon>Basidiomycota</taxon>
        <taxon>Agaricomycotina</taxon>
        <taxon>Agaricomycetes</taxon>
        <taxon>Agaricomycetidae</taxon>
        <taxon>Agaricales</taxon>
        <taxon>Marasmiineae</taxon>
        <taxon>Mycenaceae</taxon>
        <taxon>Mycena</taxon>
    </lineage>
</organism>
<name>A0AAD7CQU1_MYCRO</name>
<dbReference type="AlphaFoldDB" id="A0AAD7CQU1"/>
<dbReference type="Proteomes" id="UP001221757">
    <property type="component" value="Unassembled WGS sequence"/>
</dbReference>
<feature type="non-terminal residue" evidence="1">
    <location>
        <position position="1"/>
    </location>
</feature>
<protein>
    <submittedName>
        <fullName evidence="1">Uncharacterized protein</fullName>
    </submittedName>
</protein>
<gene>
    <name evidence="1" type="ORF">B0H17DRAFT_1096250</name>
</gene>
<evidence type="ECO:0000313" key="2">
    <source>
        <dbReference type="Proteomes" id="UP001221757"/>
    </source>
</evidence>
<comment type="caution">
    <text evidence="1">The sequence shown here is derived from an EMBL/GenBank/DDBJ whole genome shotgun (WGS) entry which is preliminary data.</text>
</comment>
<keyword evidence="2" id="KW-1185">Reference proteome</keyword>
<dbReference type="EMBL" id="JARKIE010000272">
    <property type="protein sequence ID" value="KAJ7659368.1"/>
    <property type="molecule type" value="Genomic_DNA"/>
</dbReference>
<evidence type="ECO:0000313" key="1">
    <source>
        <dbReference type="EMBL" id="KAJ7659368.1"/>
    </source>
</evidence>
<accession>A0AAD7CQU1</accession>
<proteinExistence type="predicted"/>
<sequence length="61" mass="6371">MDALRSLVQPLVNGSSVVDGMKLVVLGETVETARRVSSSAWNHFVNCASLAASCSNNPIAP</sequence>